<feature type="transmembrane region" description="Helical" evidence="1">
    <location>
        <begin position="61"/>
        <end position="80"/>
    </location>
</feature>
<evidence type="ECO:0000256" key="1">
    <source>
        <dbReference type="SAM" id="Phobius"/>
    </source>
</evidence>
<organism evidence="3 4">
    <name type="scientific">Microbacterium phage Pumpernickel</name>
    <dbReference type="NCBI Taxonomy" id="2885983"/>
    <lineage>
        <taxon>Viruses</taxon>
        <taxon>Duplodnaviria</taxon>
        <taxon>Heunggongvirae</taxon>
        <taxon>Uroviricota</taxon>
        <taxon>Caudoviricetes</taxon>
        <taxon>Pumpernickelvirus</taxon>
        <taxon>Pumpernickelvirus pumpernickel</taxon>
    </lineage>
</organism>
<dbReference type="KEGG" id="vg:80019952"/>
<dbReference type="RefSeq" id="YP_010755301.1">
    <property type="nucleotide sequence ID" value="NC_073468.1"/>
</dbReference>
<keyword evidence="1" id="KW-0812">Transmembrane</keyword>
<gene>
    <name evidence="3" type="primary">311</name>
    <name evidence="2" type="synonym">10</name>
    <name evidence="2" type="ORF">SEA_PUMPERNICKEL_10</name>
    <name evidence="3" type="ORF">SEA_PUMPERNICKEL_311</name>
</gene>
<dbReference type="Proteomes" id="UP000827768">
    <property type="component" value="Segment"/>
</dbReference>
<protein>
    <submittedName>
        <fullName evidence="3">Membrane protein</fullName>
    </submittedName>
</protein>
<feature type="transmembrane region" description="Helical" evidence="1">
    <location>
        <begin position="27"/>
        <end position="49"/>
    </location>
</feature>
<evidence type="ECO:0000313" key="3">
    <source>
        <dbReference type="EMBL" id="UDL16061.1"/>
    </source>
</evidence>
<reference evidence="3" key="1">
    <citation type="submission" date="2021-09" db="EMBL/GenBank/DDBJ databases">
        <authorList>
            <person name="Andersen S.H."/>
            <person name="Beall E.A."/>
            <person name="Cappelle B."/>
            <person name="Falteisek K.J."/>
            <person name="Fenske B.A."/>
            <person name="Gansluckner N.W."/>
            <person name="Gilbertson S.M."/>
            <person name="Krings K.J."/>
            <person name="Mobeck M."/>
            <person name="Odeku J.O."/>
            <person name="Poncelet M.E."/>
            <person name="Rohr J.R."/>
            <person name="Rolands L."/>
            <person name="Whipple C.D."/>
            <person name="Whipple E.M."/>
            <person name="Spring A.M."/>
            <person name="Klyczek K."/>
            <person name="Garlena R.A."/>
            <person name="Russell D.A."/>
            <person name="Pope W.H."/>
            <person name="Jacobs-Sera D."/>
            <person name="Hatfull G.F."/>
        </authorList>
    </citation>
    <scope>NUCLEOTIDE SEQUENCE</scope>
</reference>
<keyword evidence="1" id="KW-0472">Membrane</keyword>
<keyword evidence="1" id="KW-1133">Transmembrane helix</keyword>
<keyword evidence="4" id="KW-1185">Reference proteome</keyword>
<evidence type="ECO:0000313" key="4">
    <source>
        <dbReference type="Proteomes" id="UP000827768"/>
    </source>
</evidence>
<proteinExistence type="predicted"/>
<name>A0AAE9C3K8_9CAUD</name>
<dbReference type="GeneID" id="80019952"/>
<accession>A0AAE9C3K8</accession>
<dbReference type="EMBL" id="OK040790">
    <property type="protein sequence ID" value="UDL15801.1"/>
    <property type="molecule type" value="Genomic_DNA"/>
</dbReference>
<evidence type="ECO:0000313" key="2">
    <source>
        <dbReference type="EMBL" id="UDL15801.1"/>
    </source>
</evidence>
<dbReference type="EMBL" id="OK040790">
    <property type="protein sequence ID" value="UDL16061.1"/>
    <property type="molecule type" value="Genomic_DNA"/>
</dbReference>
<sequence>MGSNLNGKYKLGPFEFKMSNISMGTHIFLLLLVFAIALGFAALAFWLFIANFMIIFQDGDFNWVNVFWLAFSGAWLVSLFTSNSKS</sequence>